<feature type="transmembrane region" description="Helical" evidence="10">
    <location>
        <begin position="223"/>
        <end position="243"/>
    </location>
</feature>
<dbReference type="Proteomes" id="UP001331761">
    <property type="component" value="Unassembled WGS sequence"/>
</dbReference>
<evidence type="ECO:0000256" key="1">
    <source>
        <dbReference type="ARBA" id="ARBA00002123"/>
    </source>
</evidence>
<comment type="function">
    <text evidence="1">Substrate recognition and binding subunit of the essential mitochondrial processing protease (MPP), which cleaves the mitochondrial sequence off newly imported precursors proteins.</text>
</comment>
<evidence type="ECO:0000256" key="8">
    <source>
        <dbReference type="ARBA" id="ARBA00023136"/>
    </source>
</evidence>
<feature type="transmembrane region" description="Helical" evidence="10">
    <location>
        <begin position="73"/>
        <end position="96"/>
    </location>
</feature>
<evidence type="ECO:0000256" key="9">
    <source>
        <dbReference type="SAM" id="MobiDB-lite"/>
    </source>
</evidence>
<dbReference type="EMBL" id="WIXE01002561">
    <property type="protein sequence ID" value="KAK5984704.1"/>
    <property type="molecule type" value="Genomic_DNA"/>
</dbReference>
<feature type="region of interest" description="Disordered" evidence="9">
    <location>
        <begin position="1"/>
        <end position="62"/>
    </location>
</feature>
<organism evidence="12 13">
    <name type="scientific">Trichostrongylus colubriformis</name>
    <name type="common">Black scour worm</name>
    <dbReference type="NCBI Taxonomy" id="6319"/>
    <lineage>
        <taxon>Eukaryota</taxon>
        <taxon>Metazoa</taxon>
        <taxon>Ecdysozoa</taxon>
        <taxon>Nematoda</taxon>
        <taxon>Chromadorea</taxon>
        <taxon>Rhabditida</taxon>
        <taxon>Rhabditina</taxon>
        <taxon>Rhabditomorpha</taxon>
        <taxon>Strongyloidea</taxon>
        <taxon>Trichostrongylidae</taxon>
        <taxon>Trichostrongylus</taxon>
    </lineage>
</organism>
<feature type="transmembrane region" description="Helical" evidence="10">
    <location>
        <begin position="123"/>
        <end position="145"/>
    </location>
</feature>
<evidence type="ECO:0000256" key="7">
    <source>
        <dbReference type="ARBA" id="ARBA00022989"/>
    </source>
</evidence>
<proteinExistence type="inferred from homology"/>
<feature type="transmembrane region" description="Helical" evidence="10">
    <location>
        <begin position="181"/>
        <end position="202"/>
    </location>
</feature>
<evidence type="ECO:0000256" key="5">
    <source>
        <dbReference type="ARBA" id="ARBA00022448"/>
    </source>
</evidence>
<keyword evidence="8 10" id="KW-0472">Membrane</keyword>
<evidence type="ECO:0000256" key="4">
    <source>
        <dbReference type="ARBA" id="ARBA00007965"/>
    </source>
</evidence>
<protein>
    <recommendedName>
        <fullName evidence="11">Peptidase M16 C-terminal domain-containing protein</fullName>
    </recommendedName>
</protein>
<keyword evidence="5" id="KW-0813">Transport</keyword>
<feature type="transmembrane region" description="Helical" evidence="10">
    <location>
        <begin position="249"/>
        <end position="271"/>
    </location>
</feature>
<reference evidence="12 13" key="1">
    <citation type="submission" date="2019-10" db="EMBL/GenBank/DDBJ databases">
        <title>Assembly and Annotation for the nematode Trichostrongylus colubriformis.</title>
        <authorList>
            <person name="Martin J."/>
        </authorList>
    </citation>
    <scope>NUCLEOTIDE SEQUENCE [LARGE SCALE GENOMIC DNA]</scope>
    <source>
        <strain evidence="12">G859</strain>
        <tissue evidence="12">Whole worm</tissue>
    </source>
</reference>
<gene>
    <name evidence="12" type="ORF">GCK32_004333</name>
</gene>
<dbReference type="GO" id="GO:0016020">
    <property type="term" value="C:membrane"/>
    <property type="evidence" value="ECO:0007669"/>
    <property type="project" value="UniProtKB-SubCell"/>
</dbReference>
<keyword evidence="7 10" id="KW-1133">Transmembrane helix</keyword>
<dbReference type="GO" id="GO:0005337">
    <property type="term" value="F:nucleoside transmembrane transporter activity"/>
    <property type="evidence" value="ECO:0007669"/>
    <property type="project" value="InterPro"/>
</dbReference>
<sequence length="631" mass="70188">MIPEAEVKQSRFSYPDVTDRASTDHRDTAGGRMDTPHVKADSDQERQPSDEASPFIQTTSNADEEAPLDTGNLVYLIIMLHGVGSLMPWNMFITIAPDYYTNYKMKTFDENGTAHATVYSANFLNYLAIASQIPNLLLNFINIFVTVKGDLTKRISISLLIVGAMIVFTMSFVYVDTWKWMGTFFTITLLSIVLLNGANGIYQNSIFGLASDFPFKFTNAVIIGNNLCGTFVTVVSIITAFVSNNTANAAFAYFGISLVTLGICFASFFILKGQPFYQYYSKRAMLARQSEGGETKPGLTAQDYLEGFKQAAFRDNTLGFSKFTTEDGLQKITREHVNSYMSQYHAPERIVVAGVGVDHDEMVAAVERHFGVGTAMWDRNPELLLPELPQVDRSVAQYTGGEMRIQKDLSTLAIGTPYPNLAHVALGFEGVSYKDPDFVAFCVLHMLLGGGGSFSAGGPGKGMYTRLYTEVMNRCHWIYGATAYNHSYADAGLFCVHASSDPEQINDVLVIVLDQFFKLLKGVEKEELERAKIQLKSQLMMNLEIRPVMFEDLSRQVIGHGYRRKPQEYVEKIESVTGDDIVRIAERMLSGRPSLVGYGDIGKLASYEALDEAVAHRRLQSLVSRKKAFGW</sequence>
<dbReference type="AlphaFoldDB" id="A0AAN8IRZ1"/>
<feature type="transmembrane region" description="Helical" evidence="10">
    <location>
        <begin position="157"/>
        <end position="175"/>
    </location>
</feature>
<feature type="domain" description="Peptidase M16 C-terminal" evidence="11">
    <location>
        <begin position="331"/>
        <end position="535"/>
    </location>
</feature>
<dbReference type="GO" id="GO:0046872">
    <property type="term" value="F:metal ion binding"/>
    <property type="evidence" value="ECO:0007669"/>
    <property type="project" value="InterPro"/>
</dbReference>
<dbReference type="SUPFAM" id="SSF63411">
    <property type="entry name" value="LuxS/MPP-like metallohydrolase"/>
    <property type="match status" value="2"/>
</dbReference>
<evidence type="ECO:0000256" key="2">
    <source>
        <dbReference type="ARBA" id="ARBA00004141"/>
    </source>
</evidence>
<accession>A0AAN8IRZ1</accession>
<dbReference type="GO" id="GO:0005739">
    <property type="term" value="C:mitochondrion"/>
    <property type="evidence" value="ECO:0007669"/>
    <property type="project" value="TreeGrafter"/>
</dbReference>
<dbReference type="InterPro" id="IPR011249">
    <property type="entry name" value="Metalloenz_LuxS/M16"/>
</dbReference>
<evidence type="ECO:0000313" key="12">
    <source>
        <dbReference type="EMBL" id="KAK5984704.1"/>
    </source>
</evidence>
<dbReference type="InterPro" id="IPR050361">
    <property type="entry name" value="MPP/UQCRC_Complex"/>
</dbReference>
<comment type="subcellular location">
    <subcellularLocation>
        <location evidence="2">Membrane</location>
        <topology evidence="2">Multi-pass membrane protein</topology>
    </subcellularLocation>
</comment>
<dbReference type="PANTHER" id="PTHR11851">
    <property type="entry name" value="METALLOPROTEASE"/>
    <property type="match status" value="1"/>
</dbReference>
<keyword evidence="6 10" id="KW-0812">Transmembrane</keyword>
<dbReference type="Gene3D" id="3.30.830.10">
    <property type="entry name" value="Metalloenzyme, LuxS/M16 peptidase-like"/>
    <property type="match status" value="2"/>
</dbReference>
<dbReference type="InterPro" id="IPR002259">
    <property type="entry name" value="Eqnu_transpt"/>
</dbReference>
<dbReference type="PANTHER" id="PTHR11851:SF49">
    <property type="entry name" value="MITOCHONDRIAL-PROCESSING PEPTIDASE SUBUNIT ALPHA"/>
    <property type="match status" value="1"/>
</dbReference>
<evidence type="ECO:0000313" key="13">
    <source>
        <dbReference type="Proteomes" id="UP001331761"/>
    </source>
</evidence>
<keyword evidence="13" id="KW-1185">Reference proteome</keyword>
<name>A0AAN8IRZ1_TRICO</name>
<feature type="compositionally biased region" description="Basic and acidic residues" evidence="9">
    <location>
        <begin position="17"/>
        <end position="49"/>
    </location>
</feature>
<evidence type="ECO:0000256" key="3">
    <source>
        <dbReference type="ARBA" id="ARBA00007261"/>
    </source>
</evidence>
<dbReference type="Pfam" id="PF01733">
    <property type="entry name" value="Nucleoside_tran"/>
    <property type="match status" value="1"/>
</dbReference>
<comment type="similarity">
    <text evidence="3">Belongs to the peptidase M16 family.</text>
</comment>
<comment type="similarity">
    <text evidence="4">Belongs to the SLC29A/ENT transporter (TC 2.A.57) family.</text>
</comment>
<dbReference type="Pfam" id="PF05193">
    <property type="entry name" value="Peptidase_M16_C"/>
    <property type="match status" value="1"/>
</dbReference>
<evidence type="ECO:0000259" key="11">
    <source>
        <dbReference type="Pfam" id="PF05193"/>
    </source>
</evidence>
<dbReference type="GO" id="GO:0006627">
    <property type="term" value="P:protein processing involved in protein targeting to mitochondrion"/>
    <property type="evidence" value="ECO:0007669"/>
    <property type="project" value="TreeGrafter"/>
</dbReference>
<evidence type="ECO:0000256" key="6">
    <source>
        <dbReference type="ARBA" id="ARBA00022692"/>
    </source>
</evidence>
<comment type="caution">
    <text evidence="12">The sequence shown here is derived from an EMBL/GenBank/DDBJ whole genome shotgun (WGS) entry which is preliminary data.</text>
</comment>
<dbReference type="InterPro" id="IPR007863">
    <property type="entry name" value="Peptidase_M16_C"/>
</dbReference>
<evidence type="ECO:0000256" key="10">
    <source>
        <dbReference type="SAM" id="Phobius"/>
    </source>
</evidence>